<keyword evidence="9 12" id="KW-0496">Mitochondrion</keyword>
<reference evidence="13 14" key="1">
    <citation type="submission" date="2019-07" db="EMBL/GenBank/DDBJ databases">
        <authorList>
            <person name="Friedrich A."/>
            <person name="Schacherer J."/>
        </authorList>
    </citation>
    <scope>NUCLEOTIDE SEQUENCE [LARGE SCALE GENOMIC DNA]</scope>
</reference>
<dbReference type="EMBL" id="CABFWN010000005">
    <property type="protein sequence ID" value="VUG19456.1"/>
    <property type="molecule type" value="Genomic_DNA"/>
</dbReference>
<evidence type="ECO:0000256" key="12">
    <source>
        <dbReference type="RuleBase" id="RU368056"/>
    </source>
</evidence>
<dbReference type="FunFam" id="1.20.5.260:FF:000001">
    <property type="entry name" value="Cytochrome b-c1 complex subunit 9"/>
    <property type="match status" value="1"/>
</dbReference>
<evidence type="ECO:0000313" key="13">
    <source>
        <dbReference type="EMBL" id="VUG19456.1"/>
    </source>
</evidence>
<evidence type="ECO:0000256" key="5">
    <source>
        <dbReference type="ARBA" id="ARBA00022692"/>
    </source>
</evidence>
<evidence type="ECO:0000256" key="7">
    <source>
        <dbReference type="ARBA" id="ARBA00022982"/>
    </source>
</evidence>
<dbReference type="SUPFAM" id="SSF81514">
    <property type="entry name" value="Subunit X (non-heme 7 kDa protein) of cytochrome bc1 complex (Ubiquinol-cytochrome c reductase)"/>
    <property type="match status" value="1"/>
</dbReference>
<keyword evidence="10" id="KW-0472">Membrane</keyword>
<comment type="subcellular location">
    <subcellularLocation>
        <location evidence="1 12">Mitochondrion inner membrane</location>
        <topology evidence="1 12">Single-pass membrane protein</topology>
    </subcellularLocation>
</comment>
<evidence type="ECO:0000256" key="9">
    <source>
        <dbReference type="ARBA" id="ARBA00023128"/>
    </source>
</evidence>
<keyword evidence="5" id="KW-0812">Transmembrane</keyword>
<dbReference type="Proteomes" id="UP000478008">
    <property type="component" value="Unassembled WGS sequence"/>
</dbReference>
<comment type="similarity">
    <text evidence="2 12">Belongs to the UQCR10/QCR9 family.</text>
</comment>
<evidence type="ECO:0000256" key="6">
    <source>
        <dbReference type="ARBA" id="ARBA00022792"/>
    </source>
</evidence>
<keyword evidence="6 12" id="KW-0999">Mitochondrion inner membrane</keyword>
<keyword evidence="14" id="KW-1185">Reference proteome</keyword>
<dbReference type="Gene3D" id="1.20.5.260">
    <property type="entry name" value="Cytochrome b-c1 complex subunit 9"/>
    <property type="match status" value="1"/>
</dbReference>
<comment type="function">
    <text evidence="12">Component of the ubiquinol-cytochrome c oxidoreductase, a multisubunit transmembrane complex that is part of the mitochondrial electron transport chain which drives oxidative phosphorylation. The complex plays an important role in the uptake of multiple carbon sources present in different host niches.</text>
</comment>
<dbReference type="PANTHER" id="PTHR12980:SF0">
    <property type="entry name" value="CYTOCHROME B-C1 COMPLEX SUBUNIT 9"/>
    <property type="match status" value="1"/>
</dbReference>
<evidence type="ECO:0000256" key="1">
    <source>
        <dbReference type="ARBA" id="ARBA00004434"/>
    </source>
</evidence>
<evidence type="ECO:0000256" key="4">
    <source>
        <dbReference type="ARBA" id="ARBA00022660"/>
    </source>
</evidence>
<evidence type="ECO:0000256" key="10">
    <source>
        <dbReference type="ARBA" id="ARBA00023136"/>
    </source>
</evidence>
<keyword evidence="8" id="KW-1133">Transmembrane helix</keyword>
<dbReference type="AlphaFoldDB" id="A0A7D9D091"/>
<dbReference type="GO" id="GO:0045275">
    <property type="term" value="C:respiratory chain complex III"/>
    <property type="evidence" value="ECO:0007669"/>
    <property type="project" value="UniProtKB-UniRule"/>
</dbReference>
<accession>A0A7D9D091</accession>
<name>A0A7D9D091_DEKBR</name>
<evidence type="ECO:0000256" key="11">
    <source>
        <dbReference type="ARBA" id="ARBA00044247"/>
    </source>
</evidence>
<keyword evidence="4 12" id="KW-0679">Respiratory chain</keyword>
<dbReference type="InterPro" id="IPR008027">
    <property type="entry name" value="QCR9"/>
</dbReference>
<dbReference type="GO" id="GO:0006122">
    <property type="term" value="P:mitochondrial electron transport, ubiquinol to cytochrome c"/>
    <property type="evidence" value="ECO:0007669"/>
    <property type="project" value="UniProtKB-UniRule"/>
</dbReference>
<evidence type="ECO:0000256" key="3">
    <source>
        <dbReference type="ARBA" id="ARBA00022448"/>
    </source>
</evidence>
<comment type="subunit">
    <text evidence="12">Component of the ubiquinol-cytochrome c oxidoreductase (cytochrome b-c1 complex, complex III, CIII), a multisubunit enzyme composed of 3 respiratory subunits cytochrome b, cytochrome c1 and Rieske protein, 2 core protein subunits, and additional low-molecular weight protein subunits.</text>
</comment>
<dbReference type="InterPro" id="IPR036656">
    <property type="entry name" value="QCR9_sf"/>
</dbReference>
<evidence type="ECO:0000313" key="14">
    <source>
        <dbReference type="Proteomes" id="UP000478008"/>
    </source>
</evidence>
<protein>
    <recommendedName>
        <fullName evidence="11 12">Complex III subunit 9</fullName>
    </recommendedName>
</protein>
<organism evidence="13 14">
    <name type="scientific">Dekkera bruxellensis</name>
    <name type="common">Brettanomyces custersii</name>
    <dbReference type="NCBI Taxonomy" id="5007"/>
    <lineage>
        <taxon>Eukaryota</taxon>
        <taxon>Fungi</taxon>
        <taxon>Dikarya</taxon>
        <taxon>Ascomycota</taxon>
        <taxon>Saccharomycotina</taxon>
        <taxon>Pichiomycetes</taxon>
        <taxon>Pichiales</taxon>
        <taxon>Pichiaceae</taxon>
        <taxon>Brettanomyces</taxon>
    </lineage>
</organism>
<keyword evidence="7 12" id="KW-0249">Electron transport</keyword>
<proteinExistence type="inferred from homology"/>
<dbReference type="PANTHER" id="PTHR12980">
    <property type="entry name" value="UBIQUINOL-CYTOCHROME C REDUCTASE COMPLEX, SUBUNIT X"/>
    <property type="match status" value="1"/>
</dbReference>
<gene>
    <name evidence="13" type="primary">QCR9</name>
    <name evidence="13" type="ORF">DEBR0S5_03202G</name>
</gene>
<keyword evidence="3 12" id="KW-0813">Transport</keyword>
<dbReference type="GO" id="GO:0005743">
    <property type="term" value="C:mitochondrial inner membrane"/>
    <property type="evidence" value="ECO:0007669"/>
    <property type="project" value="UniProtKB-SubCell"/>
</dbReference>
<sequence>MSFYSTIFQTVFKRNSVYVGTIFGTAFVFQTVFDDAINGWWETRNKGKLWKDVKVKLAAGGDADDGDDDE</sequence>
<evidence type="ECO:0000256" key="8">
    <source>
        <dbReference type="ARBA" id="ARBA00022989"/>
    </source>
</evidence>
<dbReference type="Pfam" id="PF05365">
    <property type="entry name" value="UCR_UQCRX_QCR9"/>
    <property type="match status" value="1"/>
</dbReference>
<evidence type="ECO:0000256" key="2">
    <source>
        <dbReference type="ARBA" id="ARBA00007856"/>
    </source>
</evidence>